<dbReference type="InterPro" id="IPR000172">
    <property type="entry name" value="GMC_OxRdtase_N"/>
</dbReference>
<evidence type="ECO:0000256" key="4">
    <source>
        <dbReference type="ARBA" id="ARBA00022827"/>
    </source>
</evidence>
<dbReference type="PIRSF" id="PIRSF000137">
    <property type="entry name" value="Alcohol_oxidase"/>
    <property type="match status" value="1"/>
</dbReference>
<keyword evidence="3" id="KW-0285">Flavoprotein</keyword>
<dbReference type="Gene3D" id="3.30.410.40">
    <property type="match status" value="1"/>
</dbReference>
<dbReference type="Proteomes" id="UP000662747">
    <property type="component" value="Chromosome"/>
</dbReference>
<dbReference type="RefSeq" id="WP_206725901.1">
    <property type="nucleotide sequence ID" value="NZ_CP071090.1"/>
</dbReference>
<reference evidence="6 7" key="1">
    <citation type="submission" date="2021-02" db="EMBL/GenBank/DDBJ databases">
        <title>De Novo genome assembly of isolated myxobacteria.</title>
        <authorList>
            <person name="Stevens D.C."/>
        </authorList>
    </citation>
    <scope>NUCLEOTIDE SEQUENCE [LARGE SCALE GENOMIC DNA]</scope>
    <source>
        <strain evidence="7">SCPEA02</strain>
    </source>
</reference>
<dbReference type="PROSITE" id="PS51318">
    <property type="entry name" value="TAT"/>
    <property type="match status" value="1"/>
</dbReference>
<dbReference type="Gene3D" id="3.50.50.60">
    <property type="entry name" value="FAD/NAD(P)-binding domain"/>
    <property type="match status" value="1"/>
</dbReference>
<gene>
    <name evidence="6" type="ORF">JY651_05050</name>
</gene>
<evidence type="ECO:0000313" key="7">
    <source>
        <dbReference type="Proteomes" id="UP000662747"/>
    </source>
</evidence>
<comment type="similarity">
    <text evidence="2">Belongs to the GMC oxidoreductase family.</text>
</comment>
<dbReference type="PANTHER" id="PTHR11552">
    <property type="entry name" value="GLUCOSE-METHANOL-CHOLINE GMC OXIDOREDUCTASE"/>
    <property type="match status" value="1"/>
</dbReference>
<dbReference type="InterPro" id="IPR006311">
    <property type="entry name" value="TAT_signal"/>
</dbReference>
<dbReference type="SUPFAM" id="SSF54373">
    <property type="entry name" value="FAD-linked reductases, C-terminal domain"/>
    <property type="match status" value="1"/>
</dbReference>
<name>A0ABX7NZT6_9BACT</name>
<evidence type="ECO:0000256" key="2">
    <source>
        <dbReference type="ARBA" id="ARBA00010790"/>
    </source>
</evidence>
<accession>A0ABX7NZT6</accession>
<protein>
    <submittedName>
        <fullName evidence="6">GMC family oxidoreductase N-terminal domain-containing protein</fullName>
    </submittedName>
</protein>
<comment type="cofactor">
    <cofactor evidence="1">
        <name>FAD</name>
        <dbReference type="ChEBI" id="CHEBI:57692"/>
    </cofactor>
</comment>
<dbReference type="EMBL" id="CP071090">
    <property type="protein sequence ID" value="QSQ24335.1"/>
    <property type="molecule type" value="Genomic_DNA"/>
</dbReference>
<feature type="domain" description="Glucose-methanol-choline oxidoreductase N-terminal" evidence="5">
    <location>
        <begin position="294"/>
        <end position="308"/>
    </location>
</feature>
<dbReference type="Pfam" id="PF05199">
    <property type="entry name" value="GMC_oxred_C"/>
    <property type="match status" value="1"/>
</dbReference>
<dbReference type="InterPro" id="IPR036188">
    <property type="entry name" value="FAD/NAD-bd_sf"/>
</dbReference>
<evidence type="ECO:0000259" key="5">
    <source>
        <dbReference type="PROSITE" id="PS00624"/>
    </source>
</evidence>
<evidence type="ECO:0000256" key="1">
    <source>
        <dbReference type="ARBA" id="ARBA00001974"/>
    </source>
</evidence>
<proteinExistence type="inferred from homology"/>
<dbReference type="InterPro" id="IPR007867">
    <property type="entry name" value="GMC_OxRtase_C"/>
</dbReference>
<dbReference type="PANTHER" id="PTHR11552:SF147">
    <property type="entry name" value="CHOLINE DEHYDROGENASE, MITOCHONDRIAL"/>
    <property type="match status" value="1"/>
</dbReference>
<dbReference type="InterPro" id="IPR012132">
    <property type="entry name" value="GMC_OxRdtase"/>
</dbReference>
<dbReference type="SUPFAM" id="SSF51905">
    <property type="entry name" value="FAD/NAD(P)-binding domain"/>
    <property type="match status" value="1"/>
</dbReference>
<organism evidence="6 7">
    <name type="scientific">Pyxidicoccus parkwayensis</name>
    <dbReference type="NCBI Taxonomy" id="2813578"/>
    <lineage>
        <taxon>Bacteria</taxon>
        <taxon>Pseudomonadati</taxon>
        <taxon>Myxococcota</taxon>
        <taxon>Myxococcia</taxon>
        <taxon>Myxococcales</taxon>
        <taxon>Cystobacterineae</taxon>
        <taxon>Myxococcaceae</taxon>
        <taxon>Pyxidicoccus</taxon>
    </lineage>
</organism>
<sequence>MTKKTSAPPTGKEHLIQQLQEGKLSRRGFLTLLGLTATAVGTQTLFSCSEPTSEYDYIIVGAGSAGCALAARLLTRSNARILLIEAGGSNDREEVRDFTQAWKLTLPDSELDWGYKSIPQRELLDKPQSYSSGKVAGGSSSINGMVWVHGNAGDFDGWAAAGCTGWDFQGVQPSFEMVRAAVQPTSALTARGALSQAMVQAFANLGHPSNPDYNGAQQLGVGYTQLNVTEDGRRLDAFSSLLAPSVGDSRLSILLGAHVKRIALRGKKAEGVVLDQDGVEQTLKASREVIVCAGTIQTPQLLMLSGIGDPAELSPHGIPVVAAVPGVGRNLHDHLISVAVRKLRQPEPAAHTTTMDVSVFFGAGPRPGMPKFQVQAYYMRYGWASYPSEAVALGLINLHPTSRGTVKLRSADFNDAPLIDPNFLGTSEDMANQLEGYKAIRQMLGAPGLRDWLEDVEHTPGPDVSTDEQLQEALRKFSESDYHSVGTCRMGTDDLAVVDPLLRVRDVQGLRLASAAVMPTVPSGNTNAASMMVGDRAGRLLLETD</sequence>
<evidence type="ECO:0000256" key="3">
    <source>
        <dbReference type="ARBA" id="ARBA00022630"/>
    </source>
</evidence>
<keyword evidence="7" id="KW-1185">Reference proteome</keyword>
<keyword evidence="4" id="KW-0274">FAD</keyword>
<evidence type="ECO:0000313" key="6">
    <source>
        <dbReference type="EMBL" id="QSQ24335.1"/>
    </source>
</evidence>
<dbReference type="PROSITE" id="PS00624">
    <property type="entry name" value="GMC_OXRED_2"/>
    <property type="match status" value="1"/>
</dbReference>
<dbReference type="Pfam" id="PF00732">
    <property type="entry name" value="GMC_oxred_N"/>
    <property type="match status" value="1"/>
</dbReference>